<keyword evidence="3" id="KW-0805">Transcription regulation</keyword>
<sequence>MPDQDERLSRIMADLARSMTDETDLESSLERLTAAAVELIPGADTAGILMVTGPSEFESHAATSELTRRVDKVQAELGEGPCVDAALEAEMTHTADLRSERRWPRFSAAAVEAGVLSMLSFRLFTHGDESGALNLFAAEPDSFDAESIHVGGVLAAHAAIAVLSSRKELQFQSALASRDLIGQAKGMLMERFAVGADQAFQMMVRLSQETNTPVSVIAARIVEAGPGRS</sequence>
<feature type="domain" description="ANTAR" evidence="5">
    <location>
        <begin position="161"/>
        <end position="222"/>
    </location>
</feature>
<accession>A0ABU7LH48</accession>
<dbReference type="InterPro" id="IPR036388">
    <property type="entry name" value="WH-like_DNA-bd_sf"/>
</dbReference>
<keyword evidence="4" id="KW-0804">Transcription</keyword>
<dbReference type="SMART" id="SM01012">
    <property type="entry name" value="ANTAR"/>
    <property type="match status" value="1"/>
</dbReference>
<evidence type="ECO:0000256" key="4">
    <source>
        <dbReference type="ARBA" id="ARBA00023163"/>
    </source>
</evidence>
<gene>
    <name evidence="6" type="ORF">Q7514_25440</name>
</gene>
<evidence type="ECO:0000313" key="6">
    <source>
        <dbReference type="EMBL" id="MEE2060870.1"/>
    </source>
</evidence>
<keyword evidence="1" id="KW-0808">Transferase</keyword>
<evidence type="ECO:0000313" key="7">
    <source>
        <dbReference type="Proteomes" id="UP001336020"/>
    </source>
</evidence>
<name>A0ABU7LH48_9NOCA</name>
<dbReference type="Pfam" id="PF13185">
    <property type="entry name" value="GAF_2"/>
    <property type="match status" value="1"/>
</dbReference>
<comment type="caution">
    <text evidence="6">The sequence shown here is derived from an EMBL/GenBank/DDBJ whole genome shotgun (WGS) entry which is preliminary data.</text>
</comment>
<dbReference type="PROSITE" id="PS50921">
    <property type="entry name" value="ANTAR"/>
    <property type="match status" value="1"/>
</dbReference>
<dbReference type="InterPro" id="IPR003018">
    <property type="entry name" value="GAF"/>
</dbReference>
<dbReference type="PIRSF" id="PIRSF036625">
    <property type="entry name" value="GAF_ANTAR"/>
    <property type="match status" value="1"/>
</dbReference>
<dbReference type="InterPro" id="IPR011006">
    <property type="entry name" value="CheY-like_superfamily"/>
</dbReference>
<dbReference type="InterPro" id="IPR029016">
    <property type="entry name" value="GAF-like_dom_sf"/>
</dbReference>
<keyword evidence="7" id="KW-1185">Reference proteome</keyword>
<dbReference type="InterPro" id="IPR012074">
    <property type="entry name" value="GAF_ANTAR"/>
</dbReference>
<dbReference type="SUPFAM" id="SSF55781">
    <property type="entry name" value="GAF domain-like"/>
    <property type="match status" value="1"/>
</dbReference>
<organism evidence="6 7">
    <name type="scientific">Rhodococcus artemisiae</name>
    <dbReference type="NCBI Taxonomy" id="714159"/>
    <lineage>
        <taxon>Bacteria</taxon>
        <taxon>Bacillati</taxon>
        <taxon>Actinomycetota</taxon>
        <taxon>Actinomycetes</taxon>
        <taxon>Mycobacteriales</taxon>
        <taxon>Nocardiaceae</taxon>
        <taxon>Rhodococcus</taxon>
    </lineage>
</organism>
<dbReference type="Pfam" id="PF03861">
    <property type="entry name" value="ANTAR"/>
    <property type="match status" value="1"/>
</dbReference>
<evidence type="ECO:0000256" key="3">
    <source>
        <dbReference type="ARBA" id="ARBA00023015"/>
    </source>
</evidence>
<keyword evidence="2" id="KW-0418">Kinase</keyword>
<dbReference type="SUPFAM" id="SSF52172">
    <property type="entry name" value="CheY-like"/>
    <property type="match status" value="1"/>
</dbReference>
<evidence type="ECO:0000256" key="1">
    <source>
        <dbReference type="ARBA" id="ARBA00022679"/>
    </source>
</evidence>
<dbReference type="RefSeq" id="WP_330136057.1">
    <property type="nucleotide sequence ID" value="NZ_JAUTXY010000015.1"/>
</dbReference>
<dbReference type="Proteomes" id="UP001336020">
    <property type="component" value="Unassembled WGS sequence"/>
</dbReference>
<dbReference type="EMBL" id="JAUTXY010000015">
    <property type="protein sequence ID" value="MEE2060870.1"/>
    <property type="molecule type" value="Genomic_DNA"/>
</dbReference>
<dbReference type="Gene3D" id="3.30.450.40">
    <property type="match status" value="1"/>
</dbReference>
<reference evidence="6 7" key="1">
    <citation type="submission" date="2023-07" db="EMBL/GenBank/DDBJ databases">
        <authorList>
            <person name="Girao M."/>
            <person name="Carvalho M.F."/>
        </authorList>
    </citation>
    <scope>NUCLEOTIDE SEQUENCE [LARGE SCALE GENOMIC DNA]</scope>
    <source>
        <strain evidence="6 7">YIM65754</strain>
    </source>
</reference>
<dbReference type="Gene3D" id="1.10.10.10">
    <property type="entry name" value="Winged helix-like DNA-binding domain superfamily/Winged helix DNA-binding domain"/>
    <property type="match status" value="1"/>
</dbReference>
<proteinExistence type="predicted"/>
<evidence type="ECO:0000256" key="2">
    <source>
        <dbReference type="ARBA" id="ARBA00022777"/>
    </source>
</evidence>
<evidence type="ECO:0000259" key="5">
    <source>
        <dbReference type="PROSITE" id="PS50921"/>
    </source>
</evidence>
<protein>
    <submittedName>
        <fullName evidence="6">GAF and ANTAR domain-containing protein</fullName>
    </submittedName>
</protein>
<dbReference type="InterPro" id="IPR005561">
    <property type="entry name" value="ANTAR"/>
</dbReference>